<proteinExistence type="predicted"/>
<name>A0A3B6C8V2_WHEAT</name>
<organism evidence="2">
    <name type="scientific">Triticum aestivum</name>
    <name type="common">Wheat</name>
    <dbReference type="NCBI Taxonomy" id="4565"/>
    <lineage>
        <taxon>Eukaryota</taxon>
        <taxon>Viridiplantae</taxon>
        <taxon>Streptophyta</taxon>
        <taxon>Embryophyta</taxon>
        <taxon>Tracheophyta</taxon>
        <taxon>Spermatophyta</taxon>
        <taxon>Magnoliopsida</taxon>
        <taxon>Liliopsida</taxon>
        <taxon>Poales</taxon>
        <taxon>Poaceae</taxon>
        <taxon>BOP clade</taxon>
        <taxon>Pooideae</taxon>
        <taxon>Triticodae</taxon>
        <taxon>Triticeae</taxon>
        <taxon>Triticinae</taxon>
        <taxon>Triticum</taxon>
    </lineage>
</organism>
<dbReference type="Gramene" id="TraesCLE_scaffold_017028_01G000200.1">
    <property type="protein sequence ID" value="TraesCLE_scaffold_017028_01G000200.1"/>
    <property type="gene ID" value="TraesCLE_scaffold_017028_01G000200"/>
</dbReference>
<evidence type="ECO:0000256" key="1">
    <source>
        <dbReference type="SAM" id="MobiDB-lite"/>
    </source>
</evidence>
<dbReference type="EnsemblPlants" id="TraesCS2B02G365800.1">
    <property type="protein sequence ID" value="TraesCS2B02G365800.1.cds1"/>
    <property type="gene ID" value="TraesCS2B02G365800"/>
</dbReference>
<reference evidence="2" key="1">
    <citation type="submission" date="2018-08" db="EMBL/GenBank/DDBJ databases">
        <authorList>
            <person name="Rossello M."/>
        </authorList>
    </citation>
    <scope>NUCLEOTIDE SEQUENCE [LARGE SCALE GENOMIC DNA]</scope>
    <source>
        <strain evidence="2">cv. Chinese Spring</strain>
    </source>
</reference>
<dbReference type="Gramene" id="TraesCAD_scaffold_645641_01G000100.1">
    <property type="protein sequence ID" value="TraesCAD_scaffold_645641_01G000100.1"/>
    <property type="gene ID" value="TraesCAD_scaffold_645641_01G000100"/>
</dbReference>
<dbReference type="Gramene" id="TraesCS2B03G0941900.1">
    <property type="protein sequence ID" value="TraesCS2B03G0941900.1.CDS1"/>
    <property type="gene ID" value="TraesCS2B03G0941900"/>
</dbReference>
<feature type="region of interest" description="Disordered" evidence="1">
    <location>
        <begin position="44"/>
        <end position="66"/>
    </location>
</feature>
<evidence type="ECO:0000313" key="2">
    <source>
        <dbReference type="EnsemblPlants" id="TraesCS2B02G365800.1.cds1"/>
    </source>
</evidence>
<dbReference type="Gramene" id="TraesWEE_scaffold_1127730_01G000100.1">
    <property type="protein sequence ID" value="TraesWEE_scaffold_1127730_01G000100.1"/>
    <property type="gene ID" value="TraesWEE_scaffold_1127730_01G000100"/>
</dbReference>
<protein>
    <submittedName>
        <fullName evidence="2">Uncharacterized protein</fullName>
    </submittedName>
</protein>
<dbReference type="Gramene" id="TraesARI2B03G00994890.1">
    <property type="protein sequence ID" value="TraesARI2B03G00994890.1.CDS1"/>
    <property type="gene ID" value="TraesARI2B03G00994890"/>
</dbReference>
<accession>A0A3B6C8V2</accession>
<dbReference type="Proteomes" id="UP000019116">
    <property type="component" value="Chromosome 2B"/>
</dbReference>
<sequence length="130" mass="14431">MSTKAFDKRSKQATCEVNQGNLYDVVQEPPFVVVRKSLSRCPGAALRRGPQVPQPPPRSHPSPQVAAAGAVLRHMSPPCWPSCPPQLLSSSSRHARDPLSFCPFFNPPIRFLHYELLPSEHLRDPITIEA</sequence>
<reference evidence="2" key="2">
    <citation type="submission" date="2018-10" db="UniProtKB">
        <authorList>
            <consortium name="EnsemblPlants"/>
        </authorList>
    </citation>
    <scope>IDENTIFICATION</scope>
</reference>
<evidence type="ECO:0000313" key="3">
    <source>
        <dbReference type="Proteomes" id="UP000019116"/>
    </source>
</evidence>
<keyword evidence="3" id="KW-1185">Reference proteome</keyword>
<dbReference type="AlphaFoldDB" id="A0A3B6C8V2"/>
<dbReference type="Gramene" id="TraesCS2B02G365800.1">
    <property type="protein sequence ID" value="TraesCS2B02G365800.1.cds1"/>
    <property type="gene ID" value="TraesCS2B02G365800"/>
</dbReference>